<dbReference type="InterPro" id="IPR005670">
    <property type="entry name" value="PstB-like"/>
</dbReference>
<dbReference type="SMART" id="SM00382">
    <property type="entry name" value="AAA"/>
    <property type="match status" value="1"/>
</dbReference>
<dbReference type="PROSITE" id="PS50893">
    <property type="entry name" value="ABC_TRANSPORTER_2"/>
    <property type="match status" value="1"/>
</dbReference>
<protein>
    <submittedName>
        <fullName evidence="6">Phosphate ABC transporter ATP-binding protein PstB</fullName>
    </submittedName>
</protein>
<dbReference type="PANTHER" id="PTHR43423">
    <property type="entry name" value="ABC TRANSPORTER I FAMILY MEMBER 17"/>
    <property type="match status" value="1"/>
</dbReference>
<organism evidence="6 7">
    <name type="scientific">Aliiglaciecola litoralis</name>
    <dbReference type="NCBI Taxonomy" id="582857"/>
    <lineage>
        <taxon>Bacteria</taxon>
        <taxon>Pseudomonadati</taxon>
        <taxon>Pseudomonadota</taxon>
        <taxon>Gammaproteobacteria</taxon>
        <taxon>Alteromonadales</taxon>
        <taxon>Alteromonadaceae</taxon>
        <taxon>Aliiglaciecola</taxon>
    </lineage>
</organism>
<dbReference type="Pfam" id="PF00005">
    <property type="entry name" value="ABC_tran"/>
    <property type="match status" value="1"/>
</dbReference>
<keyword evidence="1" id="KW-0813">Transport</keyword>
<dbReference type="InterPro" id="IPR003439">
    <property type="entry name" value="ABC_transporter-like_ATP-bd"/>
</dbReference>
<keyword evidence="2" id="KW-0592">Phosphate transport</keyword>
<dbReference type="InterPro" id="IPR017871">
    <property type="entry name" value="ABC_transporter-like_CS"/>
</dbReference>
<evidence type="ECO:0000256" key="4">
    <source>
        <dbReference type="ARBA" id="ARBA00022840"/>
    </source>
</evidence>
<evidence type="ECO:0000259" key="5">
    <source>
        <dbReference type="PROSITE" id="PS50893"/>
    </source>
</evidence>
<name>A0ABN1LC87_9ALTE</name>
<evidence type="ECO:0000256" key="3">
    <source>
        <dbReference type="ARBA" id="ARBA00022741"/>
    </source>
</evidence>
<dbReference type="EMBL" id="BAAAFD010000001">
    <property type="protein sequence ID" value="GAA0852438.1"/>
    <property type="molecule type" value="Genomic_DNA"/>
</dbReference>
<keyword evidence="3" id="KW-0547">Nucleotide-binding</keyword>
<dbReference type="InterPro" id="IPR027417">
    <property type="entry name" value="P-loop_NTPase"/>
</dbReference>
<comment type="caution">
    <text evidence="6">The sequence shown here is derived from an EMBL/GenBank/DDBJ whole genome shotgun (WGS) entry which is preliminary data.</text>
</comment>
<sequence length="295" mass="32745">MQAQMKDTMLNTCELKSKSIDMKNKNDIEQDISSVQTVGKPFSNKAKMSMRNVDVFYADKQAIFDVSLDIGKNEVVAMIGPSGCGKSTFLRCLNRMNDTIDSCKISGDLKLEGENIYAPEQDVVPLRARVGMVFQKPNPFPKSIYDNVAYGPKVHGLATSRSELDEIVETSLRKASLWEEVKDRLLSPGTGLSGGQQQRLCIARTIAVSPEVILMDEPCSALDPIATAKIEELMAELSENYTIAIVTHSMQQAARVSHRTAYFHMGKLIEVNDTKRVFTNPEHDLTEAYITGRFG</sequence>
<dbReference type="Proteomes" id="UP001500359">
    <property type="component" value="Unassembled WGS sequence"/>
</dbReference>
<evidence type="ECO:0000256" key="2">
    <source>
        <dbReference type="ARBA" id="ARBA00022592"/>
    </source>
</evidence>
<evidence type="ECO:0000313" key="7">
    <source>
        <dbReference type="Proteomes" id="UP001500359"/>
    </source>
</evidence>
<reference evidence="6 7" key="1">
    <citation type="journal article" date="2019" name="Int. J. Syst. Evol. Microbiol.">
        <title>The Global Catalogue of Microorganisms (GCM) 10K type strain sequencing project: providing services to taxonomists for standard genome sequencing and annotation.</title>
        <authorList>
            <consortium name="The Broad Institute Genomics Platform"/>
            <consortium name="The Broad Institute Genome Sequencing Center for Infectious Disease"/>
            <person name="Wu L."/>
            <person name="Ma J."/>
        </authorList>
    </citation>
    <scope>NUCLEOTIDE SEQUENCE [LARGE SCALE GENOMIC DNA]</scope>
    <source>
        <strain evidence="6 7">JCM 15896</strain>
    </source>
</reference>
<proteinExistence type="predicted"/>
<dbReference type="SUPFAM" id="SSF52540">
    <property type="entry name" value="P-loop containing nucleoside triphosphate hydrolases"/>
    <property type="match status" value="1"/>
</dbReference>
<dbReference type="InterPro" id="IPR003593">
    <property type="entry name" value="AAA+_ATPase"/>
</dbReference>
<keyword evidence="7" id="KW-1185">Reference proteome</keyword>
<dbReference type="PANTHER" id="PTHR43423:SF1">
    <property type="entry name" value="ABC TRANSPORTER I FAMILY MEMBER 17"/>
    <property type="match status" value="1"/>
</dbReference>
<gene>
    <name evidence="6" type="primary">pstB</name>
    <name evidence="6" type="ORF">GCM10009114_02340</name>
</gene>
<dbReference type="CDD" id="cd03260">
    <property type="entry name" value="ABC_PstB_phosphate_transporter"/>
    <property type="match status" value="1"/>
</dbReference>
<feature type="domain" description="ABC transporter" evidence="5">
    <location>
        <begin position="48"/>
        <end position="290"/>
    </location>
</feature>
<accession>A0ABN1LC87</accession>
<evidence type="ECO:0000256" key="1">
    <source>
        <dbReference type="ARBA" id="ARBA00022448"/>
    </source>
</evidence>
<dbReference type="Gene3D" id="3.40.50.300">
    <property type="entry name" value="P-loop containing nucleotide triphosphate hydrolases"/>
    <property type="match status" value="1"/>
</dbReference>
<dbReference type="GO" id="GO:0005524">
    <property type="term" value="F:ATP binding"/>
    <property type="evidence" value="ECO:0007669"/>
    <property type="project" value="UniProtKB-KW"/>
</dbReference>
<evidence type="ECO:0000313" key="6">
    <source>
        <dbReference type="EMBL" id="GAA0852438.1"/>
    </source>
</evidence>
<dbReference type="NCBIfam" id="TIGR00972">
    <property type="entry name" value="3a0107s01c2"/>
    <property type="match status" value="1"/>
</dbReference>
<keyword evidence="4 6" id="KW-0067">ATP-binding</keyword>
<dbReference type="PROSITE" id="PS00211">
    <property type="entry name" value="ABC_TRANSPORTER_1"/>
    <property type="match status" value="1"/>
</dbReference>